<dbReference type="SUPFAM" id="SSF46689">
    <property type="entry name" value="Homeodomain-like"/>
    <property type="match status" value="1"/>
</dbReference>
<dbReference type="Gene3D" id="1.10.10.60">
    <property type="entry name" value="Homeodomain-like"/>
    <property type="match status" value="1"/>
</dbReference>
<dbReference type="Pfam" id="PF12833">
    <property type="entry name" value="HTH_18"/>
    <property type="match status" value="1"/>
</dbReference>
<geneLocation type="plasmid" evidence="5 6">
    <name>p1</name>
</geneLocation>
<dbReference type="SMART" id="SM00342">
    <property type="entry name" value="HTH_ARAC"/>
    <property type="match status" value="1"/>
</dbReference>
<accession>A0ABX8H3V9</accession>
<dbReference type="PANTHER" id="PTHR47893:SF1">
    <property type="entry name" value="REGULATORY PROTEIN PCHR"/>
    <property type="match status" value="1"/>
</dbReference>
<keyword evidence="2" id="KW-0238">DNA-binding</keyword>
<dbReference type="InterPro" id="IPR020449">
    <property type="entry name" value="Tscrpt_reg_AraC-type_HTH"/>
</dbReference>
<feature type="domain" description="HTH araC/xylS-type" evidence="4">
    <location>
        <begin position="221"/>
        <end position="319"/>
    </location>
</feature>
<dbReference type="PRINTS" id="PR00032">
    <property type="entry name" value="HTHARAC"/>
</dbReference>
<dbReference type="EMBL" id="CP076130">
    <property type="protein sequence ID" value="QWG10591.1"/>
    <property type="molecule type" value="Genomic_DNA"/>
</dbReference>
<gene>
    <name evidence="5" type="ORF">KM029_24725</name>
</gene>
<keyword evidence="3" id="KW-0804">Transcription</keyword>
<evidence type="ECO:0000256" key="3">
    <source>
        <dbReference type="ARBA" id="ARBA00023163"/>
    </source>
</evidence>
<sequence>MKIATFDEYKVFIEKLFQGEWVHPTIMEVNSKIAKGNIFILEGFKGHGKAVFFHLDILINQLEFDLTFNSQSFFTHHTSLFNEGIAIRFIEDDVNLPIHYHGIVNTTNGIHLSINLTKGKTFRPVQFFYDISGLQWVENEAVRDFLIQKENYYYFINRTQELSLWVQTLQQVFSYSNVRKEYFLRLKTKELFLLFTNYLSEIDIVENPSDNLTAYQLKVVFDIKSKIEAQLETKPNVQEFVYKYGIHQNLLQTIFQSTFGKTIYNYYTSLRIQKAYEAIVTKKFSITEVAFDFGYSSVQHFSKNFTKTYGISPTDVLKNMEL</sequence>
<proteinExistence type="predicted"/>
<evidence type="ECO:0000256" key="2">
    <source>
        <dbReference type="ARBA" id="ARBA00023125"/>
    </source>
</evidence>
<keyword evidence="1" id="KW-0805">Transcription regulation</keyword>
<dbReference type="InterPro" id="IPR053142">
    <property type="entry name" value="PchR_regulatory_protein"/>
</dbReference>
<name>A0ABX8H3V9_9BACT</name>
<dbReference type="RefSeq" id="WP_144077085.1">
    <property type="nucleotide sequence ID" value="NZ_CP076130.1"/>
</dbReference>
<reference evidence="5 6" key="1">
    <citation type="submission" date="2021-05" db="EMBL/GenBank/DDBJ databases">
        <title>Comparative genomic studies on the polysaccharide-degrading batcterial strains of the Flammeovirga genus.</title>
        <authorList>
            <person name="Zewei F."/>
            <person name="Zheng Z."/>
            <person name="Yu L."/>
            <person name="Ruyue G."/>
            <person name="Yanhong M."/>
            <person name="Yuanyuan C."/>
            <person name="Jingyan G."/>
            <person name="Wenjun H."/>
        </authorList>
    </citation>
    <scope>NUCLEOTIDE SEQUENCE [LARGE SCALE GENOMIC DNA]</scope>
    <source>
        <strain evidence="5 6">YS10</strain>
        <plasmid evidence="5 6">p1</plasmid>
    </source>
</reference>
<dbReference type="InterPro" id="IPR018060">
    <property type="entry name" value="HTH_AraC"/>
</dbReference>
<dbReference type="PROSITE" id="PS01124">
    <property type="entry name" value="HTH_ARAC_FAMILY_2"/>
    <property type="match status" value="1"/>
</dbReference>
<dbReference type="PANTHER" id="PTHR47893">
    <property type="entry name" value="REGULATORY PROTEIN PCHR"/>
    <property type="match status" value="1"/>
</dbReference>
<evidence type="ECO:0000313" key="6">
    <source>
        <dbReference type="Proteomes" id="UP000682802"/>
    </source>
</evidence>
<organism evidence="5 6">
    <name type="scientific">Flammeovirga kamogawensis</name>
    <dbReference type="NCBI Taxonomy" id="373891"/>
    <lineage>
        <taxon>Bacteria</taxon>
        <taxon>Pseudomonadati</taxon>
        <taxon>Bacteroidota</taxon>
        <taxon>Cytophagia</taxon>
        <taxon>Cytophagales</taxon>
        <taxon>Flammeovirgaceae</taxon>
        <taxon>Flammeovirga</taxon>
    </lineage>
</organism>
<dbReference type="Proteomes" id="UP000682802">
    <property type="component" value="Plasmid p1"/>
</dbReference>
<evidence type="ECO:0000256" key="1">
    <source>
        <dbReference type="ARBA" id="ARBA00023015"/>
    </source>
</evidence>
<keyword evidence="5" id="KW-0614">Plasmid</keyword>
<evidence type="ECO:0000259" key="4">
    <source>
        <dbReference type="PROSITE" id="PS01124"/>
    </source>
</evidence>
<dbReference type="InterPro" id="IPR009057">
    <property type="entry name" value="Homeodomain-like_sf"/>
</dbReference>
<protein>
    <submittedName>
        <fullName evidence="5">Helix-turn-helix transcriptional regulator</fullName>
    </submittedName>
</protein>
<evidence type="ECO:0000313" key="5">
    <source>
        <dbReference type="EMBL" id="QWG10591.1"/>
    </source>
</evidence>
<keyword evidence="6" id="KW-1185">Reference proteome</keyword>